<keyword evidence="3" id="KW-1185">Reference proteome</keyword>
<evidence type="ECO:0000313" key="3">
    <source>
        <dbReference type="Proteomes" id="UP000290289"/>
    </source>
</evidence>
<gene>
    <name evidence="2" type="ORF">DVH24_019496</name>
</gene>
<evidence type="ECO:0000313" key="2">
    <source>
        <dbReference type="EMBL" id="RXH76608.1"/>
    </source>
</evidence>
<dbReference type="AlphaFoldDB" id="A0A498HYA7"/>
<reference evidence="2 3" key="1">
    <citation type="submission" date="2018-10" db="EMBL/GenBank/DDBJ databases">
        <title>A high-quality apple genome assembly.</title>
        <authorList>
            <person name="Hu J."/>
        </authorList>
    </citation>
    <scope>NUCLEOTIDE SEQUENCE [LARGE SCALE GENOMIC DNA]</scope>
    <source>
        <strain evidence="3">cv. HFTH1</strain>
        <tissue evidence="2">Young leaf</tissue>
    </source>
</reference>
<proteinExistence type="predicted"/>
<dbReference type="InterPro" id="IPR007751">
    <property type="entry name" value="DUF676_lipase-like"/>
</dbReference>
<evidence type="ECO:0000259" key="1">
    <source>
        <dbReference type="Pfam" id="PF05057"/>
    </source>
</evidence>
<dbReference type="Pfam" id="PF05057">
    <property type="entry name" value="DUF676"/>
    <property type="match status" value="1"/>
</dbReference>
<protein>
    <recommendedName>
        <fullName evidence="1">DUF676 domain-containing protein</fullName>
    </recommendedName>
</protein>
<sequence length="179" mass="20084">MPVAERRSVATMENGIVKNRVCSSKLANGNRDVWSSKESESSSADHLVVMVHGIRGTAADWKFGAEQFVRTLPDKVIVHCSCGFDTQSIKMSSSHKARTQSHPLRYRQPFDRQSLKIRSRQWTLRSRQDLRELQSAARRSMWRCGIHAPAYKSWPTLGGVGCLKKEAFAFGKTNGSGCE</sequence>
<feature type="domain" description="DUF676" evidence="1">
    <location>
        <begin position="42"/>
        <end position="81"/>
    </location>
</feature>
<name>A0A498HYA7_MALDO</name>
<dbReference type="Proteomes" id="UP000290289">
    <property type="component" value="Chromosome 14"/>
</dbReference>
<organism evidence="2 3">
    <name type="scientific">Malus domestica</name>
    <name type="common">Apple</name>
    <name type="synonym">Pyrus malus</name>
    <dbReference type="NCBI Taxonomy" id="3750"/>
    <lineage>
        <taxon>Eukaryota</taxon>
        <taxon>Viridiplantae</taxon>
        <taxon>Streptophyta</taxon>
        <taxon>Embryophyta</taxon>
        <taxon>Tracheophyta</taxon>
        <taxon>Spermatophyta</taxon>
        <taxon>Magnoliopsida</taxon>
        <taxon>eudicotyledons</taxon>
        <taxon>Gunneridae</taxon>
        <taxon>Pentapetalae</taxon>
        <taxon>rosids</taxon>
        <taxon>fabids</taxon>
        <taxon>Rosales</taxon>
        <taxon>Rosaceae</taxon>
        <taxon>Amygdaloideae</taxon>
        <taxon>Maleae</taxon>
        <taxon>Malus</taxon>
    </lineage>
</organism>
<comment type="caution">
    <text evidence="2">The sequence shown here is derived from an EMBL/GenBank/DDBJ whole genome shotgun (WGS) entry which is preliminary data.</text>
</comment>
<dbReference type="EMBL" id="RDQH01000340">
    <property type="protein sequence ID" value="RXH76608.1"/>
    <property type="molecule type" value="Genomic_DNA"/>
</dbReference>
<accession>A0A498HYA7</accession>